<accession>A0ACC3C3G8</accession>
<evidence type="ECO:0000313" key="2">
    <source>
        <dbReference type="Proteomes" id="UP000798662"/>
    </source>
</evidence>
<proteinExistence type="predicted"/>
<evidence type="ECO:0000313" key="1">
    <source>
        <dbReference type="EMBL" id="KAK1864403.1"/>
    </source>
</evidence>
<name>A0ACC3C3G8_PYRYE</name>
<organism evidence="1 2">
    <name type="scientific">Pyropia yezoensis</name>
    <name type="common">Susabi-nori</name>
    <name type="synonym">Porphyra yezoensis</name>
    <dbReference type="NCBI Taxonomy" id="2788"/>
    <lineage>
        <taxon>Eukaryota</taxon>
        <taxon>Rhodophyta</taxon>
        <taxon>Bangiophyceae</taxon>
        <taxon>Bangiales</taxon>
        <taxon>Bangiaceae</taxon>
        <taxon>Pyropia</taxon>
    </lineage>
</organism>
<dbReference type="Proteomes" id="UP000798662">
    <property type="component" value="Chromosome 2"/>
</dbReference>
<gene>
    <name evidence="1" type="ORF">I4F81_006951</name>
</gene>
<reference evidence="1" key="1">
    <citation type="submission" date="2019-11" db="EMBL/GenBank/DDBJ databases">
        <title>Nori genome reveals adaptations in red seaweeds to the harsh intertidal environment.</title>
        <authorList>
            <person name="Wang D."/>
            <person name="Mao Y."/>
        </authorList>
    </citation>
    <scope>NUCLEOTIDE SEQUENCE</scope>
    <source>
        <tissue evidence="1">Gametophyte</tissue>
    </source>
</reference>
<protein>
    <submittedName>
        <fullName evidence="1">Uncharacterized protein</fullName>
    </submittedName>
</protein>
<keyword evidence="2" id="KW-1185">Reference proteome</keyword>
<dbReference type="EMBL" id="CM020619">
    <property type="protein sequence ID" value="KAK1864403.1"/>
    <property type="molecule type" value="Genomic_DNA"/>
</dbReference>
<sequence>MAILSTLIAFSVAKKVAVLTAAYAYGLPRVYRVVLRATRVHVAQPSARAMIARSTSRTLRTLRLPAKAVAAVRARLVQGTGGTAAGAGADPSAAASAASATASSVPSQPLPRARTEGAAANKASAAGLALLLSGGPPVAGKAVPLSAGPPMGGTAGAWVQQP</sequence>
<comment type="caution">
    <text evidence="1">The sequence shown here is derived from an EMBL/GenBank/DDBJ whole genome shotgun (WGS) entry which is preliminary data.</text>
</comment>